<evidence type="ECO:0000313" key="2">
    <source>
        <dbReference type="Proteomes" id="UP000835052"/>
    </source>
</evidence>
<dbReference type="Proteomes" id="UP000835052">
    <property type="component" value="Unassembled WGS sequence"/>
</dbReference>
<proteinExistence type="predicted"/>
<reference evidence="1" key="1">
    <citation type="submission" date="2020-10" db="EMBL/GenBank/DDBJ databases">
        <authorList>
            <person name="Kikuchi T."/>
        </authorList>
    </citation>
    <scope>NUCLEOTIDE SEQUENCE</scope>
    <source>
        <strain evidence="1">NKZ352</strain>
    </source>
</reference>
<evidence type="ECO:0000313" key="1">
    <source>
        <dbReference type="EMBL" id="CAD6194335.1"/>
    </source>
</evidence>
<gene>
    <name evidence="1" type="ORF">CAUJ_LOCUS10254</name>
</gene>
<protein>
    <submittedName>
        <fullName evidence="1">Uncharacterized protein</fullName>
    </submittedName>
</protein>
<dbReference type="AlphaFoldDB" id="A0A8S1HGF7"/>
<dbReference type="EMBL" id="CAJGYM010000043">
    <property type="protein sequence ID" value="CAD6194335.1"/>
    <property type="molecule type" value="Genomic_DNA"/>
</dbReference>
<keyword evidence="2" id="KW-1185">Reference proteome</keyword>
<comment type="caution">
    <text evidence="1">The sequence shown here is derived from an EMBL/GenBank/DDBJ whole genome shotgun (WGS) entry which is preliminary data.</text>
</comment>
<name>A0A8S1HGF7_9PELO</name>
<organism evidence="1 2">
    <name type="scientific">Caenorhabditis auriculariae</name>
    <dbReference type="NCBI Taxonomy" id="2777116"/>
    <lineage>
        <taxon>Eukaryota</taxon>
        <taxon>Metazoa</taxon>
        <taxon>Ecdysozoa</taxon>
        <taxon>Nematoda</taxon>
        <taxon>Chromadorea</taxon>
        <taxon>Rhabditida</taxon>
        <taxon>Rhabditina</taxon>
        <taxon>Rhabditomorpha</taxon>
        <taxon>Rhabditoidea</taxon>
        <taxon>Rhabditidae</taxon>
        <taxon>Peloderinae</taxon>
        <taxon>Caenorhabditis</taxon>
    </lineage>
</organism>
<sequence length="75" mass="8418">MPCPAICNVARPPAGSSRKPPIIRTRREGRKCTTVRASSDPYLFPRKLRSVLAYFQTPFAPFFKILPTFLPAHCA</sequence>
<accession>A0A8S1HGF7</accession>